<keyword evidence="2" id="KW-1185">Reference proteome</keyword>
<accession>I4ES03</accession>
<evidence type="ECO:0000313" key="2">
    <source>
        <dbReference type="Proteomes" id="UP000006461"/>
    </source>
</evidence>
<dbReference type="OrthoDB" id="5189914at2"/>
<evidence type="ECO:0000313" key="1">
    <source>
        <dbReference type="EMBL" id="CCH86166.1"/>
    </source>
</evidence>
<reference evidence="1 2" key="1">
    <citation type="journal article" date="2012" name="J. Bacteriol.">
        <title>Genome Sequence of Radiation-Resistant Modestobacter marinus Strain BC501, a Representative Actinobacterium That Thrives on Calcareous Stone Surfaces.</title>
        <authorList>
            <person name="Normand P."/>
            <person name="Gury J."/>
            <person name="Pujic P."/>
            <person name="Chouaia B."/>
            <person name="Crotti E."/>
            <person name="Brusetti L."/>
            <person name="Daffonchio D."/>
            <person name="Vacherie B."/>
            <person name="Barbe V."/>
            <person name="Medigue C."/>
            <person name="Calteau A."/>
            <person name="Ghodhbane-Gtari F."/>
            <person name="Essoussi I."/>
            <person name="Nouioui I."/>
            <person name="Abbassi-Ghozzi I."/>
            <person name="Gtari M."/>
        </authorList>
    </citation>
    <scope>NUCLEOTIDE SEQUENCE [LARGE SCALE GENOMIC DNA]</scope>
    <source>
        <strain evidence="2">BC 501</strain>
    </source>
</reference>
<dbReference type="AlphaFoldDB" id="I4ES03"/>
<gene>
    <name evidence="1" type="ordered locus">MODMU_0713</name>
</gene>
<proteinExistence type="predicted"/>
<dbReference type="HOGENOM" id="CLU_1591414_0_0_11"/>
<name>I4ES03_MODI5</name>
<organism evidence="1 2">
    <name type="scientific">Modestobacter italicus (strain DSM 44449 / CECT 9708 / BC 501)</name>
    <dbReference type="NCBI Taxonomy" id="2732864"/>
    <lineage>
        <taxon>Bacteria</taxon>
        <taxon>Bacillati</taxon>
        <taxon>Actinomycetota</taxon>
        <taxon>Actinomycetes</taxon>
        <taxon>Geodermatophilales</taxon>
        <taxon>Geodermatophilaceae</taxon>
        <taxon>Modestobacter</taxon>
    </lineage>
</organism>
<dbReference type="KEGG" id="mmar:MODMU_0713"/>
<dbReference type="OMA" id="RLWTHAV"/>
<dbReference type="EMBL" id="FO203431">
    <property type="protein sequence ID" value="CCH86166.1"/>
    <property type="molecule type" value="Genomic_DNA"/>
</dbReference>
<sequence>MVKRRVEDPGVLHLNAQVRILSGLAAGDDDVLVLLGAVAPCDVPGHFTPDVALLEVAATALGLACPPGSDPLEYEGLTDRYLSDQMLDGRTLRYRTQYALYAAACLGGGLLPDLLREAGAWEPRLWTYAVSAVVLYTRAAADRCEQTVPDIAVRIAEQRGLTLTARPPSIG</sequence>
<protein>
    <submittedName>
        <fullName evidence="1">Uncharacterized protein</fullName>
    </submittedName>
</protein>
<dbReference type="Proteomes" id="UP000006461">
    <property type="component" value="Chromosome"/>
</dbReference>